<dbReference type="InterPro" id="IPR016772">
    <property type="entry name" value="UCP020408"/>
</dbReference>
<gene>
    <name evidence="3" type="ORF">CE154_006895</name>
</gene>
<feature type="region of interest" description="Disordered" evidence="2">
    <location>
        <begin position="148"/>
        <end position="169"/>
    </location>
</feature>
<comment type="similarity">
    <text evidence="1">Belongs to the UPF0751 family.</text>
</comment>
<sequence length="169" mass="18898">MRHYGELQRRFSAQAQCQGQEIERLQGQLIRLRAKVIMRGSALAWEREDRRRLLDAIPALPEHEAGARREVFRPVPPSPALAPTEASALHSPDADPEWIERSLRSADLVICQTGCVSHGAFWRVEDHCKRTGKTCVLVEQPAALNAVRSHPGGQAERLVPAPLCEKETQ</sequence>
<evidence type="ECO:0000256" key="2">
    <source>
        <dbReference type="SAM" id="MobiDB-lite"/>
    </source>
</evidence>
<organism evidence="3 4">
    <name type="scientific">Alicycliphilus denitrificans</name>
    <dbReference type="NCBI Taxonomy" id="179636"/>
    <lineage>
        <taxon>Bacteria</taxon>
        <taxon>Pseudomonadati</taxon>
        <taxon>Pseudomonadota</taxon>
        <taxon>Betaproteobacteria</taxon>
        <taxon>Burkholderiales</taxon>
        <taxon>Comamonadaceae</taxon>
        <taxon>Alicycliphilus</taxon>
    </lineage>
</organism>
<dbReference type="AlphaFoldDB" id="A0A3R7F2M8"/>
<comment type="caution">
    <text evidence="3">The sequence shown here is derived from an EMBL/GenBank/DDBJ whole genome shotgun (WGS) entry which is preliminary data.</text>
</comment>
<accession>A0A3R7F2M8</accession>
<evidence type="ECO:0000313" key="3">
    <source>
        <dbReference type="EMBL" id="RKJ99904.1"/>
    </source>
</evidence>
<dbReference type="EMBL" id="NKDB02000001">
    <property type="protein sequence ID" value="RKJ99904.1"/>
    <property type="molecule type" value="Genomic_DNA"/>
</dbReference>
<proteinExistence type="inferred from homology"/>
<evidence type="ECO:0000256" key="1">
    <source>
        <dbReference type="ARBA" id="ARBA00007189"/>
    </source>
</evidence>
<dbReference type="Pfam" id="PF10087">
    <property type="entry name" value="DUF2325"/>
    <property type="match status" value="1"/>
</dbReference>
<reference evidence="3 4" key="1">
    <citation type="submission" date="2018-09" db="EMBL/GenBank/DDBJ databases">
        <title>Genome comparison of Alicycliphilus sp. BQ1, a polyurethanolytic bacterium, with its closest phylogenetic relatives Alicycliphilus denitrificans BC and K601, unable to attack polyurethane.</title>
        <authorList>
            <person name="Loza-Tavera H."/>
            <person name="Lozano L."/>
            <person name="Cevallos M."/>
            <person name="Maya-Lucas O."/>
            <person name="Garcia-Mena J."/>
            <person name="Hernandez J."/>
        </authorList>
    </citation>
    <scope>NUCLEOTIDE SEQUENCE [LARGE SCALE GENOMIC DNA]</scope>
    <source>
        <strain evidence="3 4">BQ1</strain>
    </source>
</reference>
<dbReference type="Proteomes" id="UP000216225">
    <property type="component" value="Unassembled WGS sequence"/>
</dbReference>
<name>A0A3R7F2M8_9BURK</name>
<protein>
    <submittedName>
        <fullName evidence="3">DUF2325 domain-containing protein</fullName>
    </submittedName>
</protein>
<evidence type="ECO:0000313" key="4">
    <source>
        <dbReference type="Proteomes" id="UP000216225"/>
    </source>
</evidence>